<comment type="caution">
    <text evidence="2">The sequence shown here is derived from an EMBL/GenBank/DDBJ whole genome shotgun (WGS) entry which is preliminary data.</text>
</comment>
<dbReference type="EMBL" id="QSTW01000001">
    <property type="protein sequence ID" value="RGM93730.1"/>
    <property type="molecule type" value="Genomic_DNA"/>
</dbReference>
<feature type="domain" description="AAA" evidence="1">
    <location>
        <begin position="4"/>
        <end position="194"/>
    </location>
</feature>
<dbReference type="AlphaFoldDB" id="A0A3E4ZFF1"/>
<dbReference type="RefSeq" id="WP_117700617.1">
    <property type="nucleotide sequence ID" value="NZ_QSTW01000001.1"/>
</dbReference>
<evidence type="ECO:0000259" key="1">
    <source>
        <dbReference type="Pfam" id="PF13614"/>
    </source>
</evidence>
<dbReference type="PANTHER" id="PTHR13696">
    <property type="entry name" value="P-LOOP CONTAINING NUCLEOSIDE TRIPHOSPHATE HYDROLASE"/>
    <property type="match status" value="1"/>
</dbReference>
<protein>
    <submittedName>
        <fullName evidence="2">ParA family protein</fullName>
    </submittedName>
</protein>
<proteinExistence type="predicted"/>
<dbReference type="Gene3D" id="3.40.50.300">
    <property type="entry name" value="P-loop containing nucleotide triphosphate hydrolases"/>
    <property type="match status" value="1"/>
</dbReference>
<dbReference type="Proteomes" id="UP000260814">
    <property type="component" value="Unassembled WGS sequence"/>
</dbReference>
<evidence type="ECO:0000313" key="2">
    <source>
        <dbReference type="EMBL" id="RGM93730.1"/>
    </source>
</evidence>
<dbReference type="InterPro" id="IPR050678">
    <property type="entry name" value="DNA_Partitioning_ATPase"/>
</dbReference>
<dbReference type="InterPro" id="IPR027417">
    <property type="entry name" value="P-loop_NTPase"/>
</dbReference>
<gene>
    <name evidence="2" type="ORF">DXB87_01805</name>
</gene>
<reference evidence="2 3" key="1">
    <citation type="submission" date="2018-08" db="EMBL/GenBank/DDBJ databases">
        <title>A genome reference for cultivated species of the human gut microbiota.</title>
        <authorList>
            <person name="Zou Y."/>
            <person name="Xue W."/>
            <person name="Luo G."/>
        </authorList>
    </citation>
    <scope>NUCLEOTIDE SEQUENCE [LARGE SCALE GENOMIC DNA]</scope>
    <source>
        <strain evidence="2 3">OM06-2</strain>
    </source>
</reference>
<sequence length="343" mass="38681">MSTKKVVLFNHKGGVSKTTTTFHIGWMLAKMGHKVLLVDGDPQCNLTALFLGSNFDEYYEKEETKKQNIKDGVKVAFDGKPTPITAINCPQANRNLNLYLLPGHMNLSEYDAQLNFAQTATMALTSLKSLPGAFNDLIDKTCRVYDIEFVFIDLNPGLSSINQNLFLISDAFIIPTNPDTFSLMAIKSLSAILPRWVKWKEQNIDSFSDSAYPLPNTTPKFIGEIAQRFNIRNGKATSPYRDKITELTDLTKQLLVPVFAQNNMLFEEQKYVDAGIDDSYCLEEIKDFQGLSPKSHDSNVPVYELEDSELRASGAALQGMKENRRFFYELYEKIANEIKIILG</sequence>
<dbReference type="PANTHER" id="PTHR13696:SF52">
    <property type="entry name" value="PARA FAMILY PROTEIN CT_582"/>
    <property type="match status" value="1"/>
</dbReference>
<organism evidence="2 3">
    <name type="scientific">Phocaeicola plebeius</name>
    <dbReference type="NCBI Taxonomy" id="310297"/>
    <lineage>
        <taxon>Bacteria</taxon>
        <taxon>Pseudomonadati</taxon>
        <taxon>Bacteroidota</taxon>
        <taxon>Bacteroidia</taxon>
        <taxon>Bacteroidales</taxon>
        <taxon>Bacteroidaceae</taxon>
        <taxon>Phocaeicola</taxon>
    </lineage>
</organism>
<dbReference type="CDD" id="cd02042">
    <property type="entry name" value="ParAB_family"/>
    <property type="match status" value="1"/>
</dbReference>
<accession>A0A3E4ZFF1</accession>
<name>A0A3E4ZFF1_9BACT</name>
<dbReference type="Pfam" id="PF13614">
    <property type="entry name" value="AAA_31"/>
    <property type="match status" value="1"/>
</dbReference>
<dbReference type="SUPFAM" id="SSF52540">
    <property type="entry name" value="P-loop containing nucleoside triphosphate hydrolases"/>
    <property type="match status" value="1"/>
</dbReference>
<dbReference type="InterPro" id="IPR025669">
    <property type="entry name" value="AAA_dom"/>
</dbReference>
<evidence type="ECO:0000313" key="3">
    <source>
        <dbReference type="Proteomes" id="UP000260814"/>
    </source>
</evidence>